<dbReference type="RefSeq" id="WP_102712081.1">
    <property type="nucleotide sequence ID" value="NZ_CABMLK010000002.1"/>
</dbReference>
<evidence type="ECO:0000256" key="7">
    <source>
        <dbReference type="ARBA" id="ARBA00023136"/>
    </source>
</evidence>
<comment type="caution">
    <text evidence="12">The sequence shown here is derived from an EMBL/GenBank/DDBJ whole genome shotgun (WGS) entry which is preliminary data.</text>
</comment>
<feature type="domain" description="V-ATPase proteolipid subunit C-like" evidence="11">
    <location>
        <begin position="19"/>
        <end position="70"/>
    </location>
</feature>
<keyword evidence="7 10" id="KW-0472">Membrane</keyword>
<keyword evidence="6" id="KW-0446">Lipid-binding</keyword>
<keyword evidence="3" id="KW-0406">Ion transport</keyword>
<dbReference type="Gene3D" id="1.20.20.10">
    <property type="entry name" value="F1F0 ATP synthase subunit C"/>
    <property type="match status" value="1"/>
</dbReference>
<dbReference type="InterPro" id="IPR002379">
    <property type="entry name" value="ATPase_proteolipid_c-like_dom"/>
</dbReference>
<dbReference type="OrthoDB" id="199969at2"/>
<dbReference type="Proteomes" id="UP000236000">
    <property type="component" value="Unassembled WGS sequence"/>
</dbReference>
<accession>A0A2N8HGI8</accession>
<protein>
    <recommendedName>
        <fullName evidence="8">ATP synthase F(0) sector subunit c</fullName>
    </recommendedName>
    <alternativeName>
        <fullName evidence="9">F-type ATPase subunit c</fullName>
    </alternativeName>
</protein>
<feature type="transmembrane region" description="Helical" evidence="10">
    <location>
        <begin position="50"/>
        <end position="72"/>
    </location>
</feature>
<comment type="similarity">
    <text evidence="2">Belongs to the ATPase C chain family.</text>
</comment>
<dbReference type="GO" id="GO:0045259">
    <property type="term" value="C:proton-transporting ATP synthase complex"/>
    <property type="evidence" value="ECO:0007669"/>
    <property type="project" value="UniProtKB-KW"/>
</dbReference>
<dbReference type="InterPro" id="IPR000454">
    <property type="entry name" value="ATP_synth_F0_csu"/>
</dbReference>
<feature type="transmembrane region" description="Helical" evidence="10">
    <location>
        <begin position="17"/>
        <end position="38"/>
    </location>
</feature>
<keyword evidence="3" id="KW-0813">Transport</keyword>
<dbReference type="Pfam" id="PF00137">
    <property type="entry name" value="ATP-synt_C"/>
    <property type="match status" value="1"/>
</dbReference>
<evidence type="ECO:0000256" key="4">
    <source>
        <dbReference type="ARBA" id="ARBA00022692"/>
    </source>
</evidence>
<evidence type="ECO:0000256" key="1">
    <source>
        <dbReference type="ARBA" id="ARBA00004141"/>
    </source>
</evidence>
<organism evidence="12 13">
    <name type="scientific">Akkermansia muciniphila</name>
    <dbReference type="NCBI Taxonomy" id="239935"/>
    <lineage>
        <taxon>Bacteria</taxon>
        <taxon>Pseudomonadati</taxon>
        <taxon>Verrucomicrobiota</taxon>
        <taxon>Verrucomicrobiia</taxon>
        <taxon>Verrucomicrobiales</taxon>
        <taxon>Akkermansiaceae</taxon>
        <taxon>Akkermansia</taxon>
    </lineage>
</organism>
<dbReference type="InterPro" id="IPR038662">
    <property type="entry name" value="ATP_synth_F0_csu_sf"/>
</dbReference>
<dbReference type="GO" id="GO:0008289">
    <property type="term" value="F:lipid binding"/>
    <property type="evidence" value="ECO:0007669"/>
    <property type="project" value="UniProtKB-KW"/>
</dbReference>
<evidence type="ECO:0000256" key="3">
    <source>
        <dbReference type="ARBA" id="ARBA00022547"/>
    </source>
</evidence>
<evidence type="ECO:0000256" key="10">
    <source>
        <dbReference type="SAM" id="Phobius"/>
    </source>
</evidence>
<keyword evidence="3" id="KW-0138">CF(0)</keyword>
<evidence type="ECO:0000259" key="11">
    <source>
        <dbReference type="Pfam" id="PF00137"/>
    </source>
</evidence>
<dbReference type="GO" id="GO:0015078">
    <property type="term" value="F:proton transmembrane transporter activity"/>
    <property type="evidence" value="ECO:0007669"/>
    <property type="project" value="InterPro"/>
</dbReference>
<comment type="subcellular location">
    <subcellularLocation>
        <location evidence="1">Membrane</location>
        <topology evidence="1">Multi-pass membrane protein</topology>
    </subcellularLocation>
</comment>
<evidence type="ECO:0000313" key="13">
    <source>
        <dbReference type="Proteomes" id="UP000236000"/>
    </source>
</evidence>
<evidence type="ECO:0000256" key="8">
    <source>
        <dbReference type="ARBA" id="ARBA00032200"/>
    </source>
</evidence>
<evidence type="ECO:0000256" key="2">
    <source>
        <dbReference type="ARBA" id="ARBA00006704"/>
    </source>
</evidence>
<dbReference type="GO" id="GO:0015986">
    <property type="term" value="P:proton motive force-driven ATP synthesis"/>
    <property type="evidence" value="ECO:0007669"/>
    <property type="project" value="InterPro"/>
</dbReference>
<keyword evidence="3" id="KW-0375">Hydrogen ion transport</keyword>
<gene>
    <name evidence="12" type="ORF">CXU22_02150</name>
</gene>
<dbReference type="EMBL" id="PJKA01000003">
    <property type="protein sequence ID" value="PNC19834.1"/>
    <property type="molecule type" value="Genomic_DNA"/>
</dbReference>
<reference evidence="12 13" key="1">
    <citation type="journal article" date="2017" name="BMC Genomics">
        <title>Genome sequencing of 39 Akkermansia muciniphila isolates reveals its population structure, genomic and functional diverisity, and global distribution in mammalian gut microbiotas.</title>
        <authorList>
            <person name="Guo X."/>
            <person name="Li S."/>
            <person name="Zhang J."/>
            <person name="Wu F."/>
            <person name="Li X."/>
            <person name="Wu D."/>
            <person name="Zhang M."/>
            <person name="Ou Z."/>
            <person name="Jie Z."/>
            <person name="Yan Q."/>
            <person name="Li P."/>
            <person name="Yi J."/>
            <person name="Peng Y."/>
        </authorList>
    </citation>
    <scope>NUCLEOTIDE SEQUENCE [LARGE SCALE GENOMIC DNA]</scope>
    <source>
        <strain evidence="12 13">GP24</strain>
    </source>
</reference>
<dbReference type="GO" id="GO:0033177">
    <property type="term" value="C:proton-transporting two-sector ATPase complex, proton-transporting domain"/>
    <property type="evidence" value="ECO:0007669"/>
    <property type="project" value="InterPro"/>
</dbReference>
<proteinExistence type="inferred from homology"/>
<evidence type="ECO:0000256" key="9">
    <source>
        <dbReference type="ARBA" id="ARBA00032887"/>
    </source>
</evidence>
<keyword evidence="4 10" id="KW-0812">Transmembrane</keyword>
<keyword evidence="5 10" id="KW-1133">Transmembrane helix</keyword>
<dbReference type="AlphaFoldDB" id="A0A2N8HGI8"/>
<sequence length="73" mass="7094">MIDPTAMTSLAELSGNVGFGLVTIGAGIGIGLIGAKAAEATGRNPGASSPIMVIAITLAALIEGVALISIFVK</sequence>
<dbReference type="InterPro" id="IPR035921">
    <property type="entry name" value="F/V-ATP_Csub_sf"/>
</dbReference>
<evidence type="ECO:0000313" key="12">
    <source>
        <dbReference type="EMBL" id="PNC19834.1"/>
    </source>
</evidence>
<dbReference type="SUPFAM" id="SSF81333">
    <property type="entry name" value="F1F0 ATP synthase subunit C"/>
    <property type="match status" value="1"/>
</dbReference>
<name>A0A2N8HGI8_9BACT</name>
<dbReference type="PRINTS" id="PR00124">
    <property type="entry name" value="ATPASEC"/>
</dbReference>
<evidence type="ECO:0000256" key="6">
    <source>
        <dbReference type="ARBA" id="ARBA00023121"/>
    </source>
</evidence>
<evidence type="ECO:0000256" key="5">
    <source>
        <dbReference type="ARBA" id="ARBA00022989"/>
    </source>
</evidence>